<dbReference type="RefSeq" id="WP_010190683.1">
    <property type="nucleotide sequence ID" value="NZ_AHJG01000092.1"/>
</dbReference>
<protein>
    <recommendedName>
        <fullName evidence="4">High frequency lysogenization protein HflD</fullName>
    </recommendedName>
</protein>
<keyword evidence="1" id="KW-0812">Transmembrane</keyword>
<gene>
    <name evidence="2" type="ORF">BG20_I0576</name>
</gene>
<organism evidence="2 3">
    <name type="scientific">Candidatus Nitrosarchaeum limnium BG20</name>
    <dbReference type="NCBI Taxonomy" id="859192"/>
    <lineage>
        <taxon>Archaea</taxon>
        <taxon>Nitrososphaerota</taxon>
        <taxon>Nitrososphaeria</taxon>
        <taxon>Nitrosopumilales</taxon>
        <taxon>Nitrosopumilaceae</taxon>
        <taxon>Nitrosarchaeum</taxon>
    </lineage>
</organism>
<dbReference type="PANTHER" id="PTHR33876:SF4">
    <property type="entry name" value="CHLOROPLAST PROTEIN FOR GROWTH AND FERTILITY 2"/>
    <property type="match status" value="1"/>
</dbReference>
<keyword evidence="3" id="KW-1185">Reference proteome</keyword>
<accession>S2E9Y1</accession>
<comment type="caution">
    <text evidence="2">The sequence shown here is derived from an EMBL/GenBank/DDBJ whole genome shotgun (WGS) entry which is preliminary data.</text>
</comment>
<evidence type="ECO:0008006" key="4">
    <source>
        <dbReference type="Google" id="ProtNLM"/>
    </source>
</evidence>
<sequence>MRNSRSWKFFLPCYQESKQGKLLEEIFEQIGTFTPAIIAGFGLTLGIQHAFEADHIAAVCTQITNSNTIQSKKQLVKSSLTKSSLLGAVWGAGHTTALILVGLLVYGFTFSIQKEVFSGFEFLVGIMLIFLAITRITNKSILKIKHRHPHMHKDGSIHFDVHNHEDKNHSHNHKSYLIGMIHGLAGSGTLIVMLSGAIHSLSTTLMFIGIFGLGSIIGMSLVGGLIGIPIGLSNNIKAKKIIGYMTGSFSFVLGVIIIYQIGIIENLFRF</sequence>
<feature type="transmembrane region" description="Helical" evidence="1">
    <location>
        <begin position="242"/>
        <end position="264"/>
    </location>
</feature>
<name>S2E9Y1_9ARCH</name>
<dbReference type="InterPro" id="IPR052776">
    <property type="entry name" value="Chloro_ReproSupport/MetalTrans"/>
</dbReference>
<reference evidence="2 3" key="1">
    <citation type="journal article" date="2012" name="J. Bacteriol.">
        <title>Genome Sequence of "Candidatus Nitrosoarchaeum limnia" BG20, a Low-Salinity Ammonia-Oxidizing Archaeon from the San Francisco Bay Estuary.</title>
        <authorList>
            <person name="Mosier A.C."/>
            <person name="Allen E.E."/>
            <person name="Kim M."/>
            <person name="Ferriera S."/>
            <person name="Francis C.A."/>
        </authorList>
    </citation>
    <scope>NUCLEOTIDE SEQUENCE [LARGE SCALE GENOMIC DNA]</scope>
    <source>
        <strain evidence="2 3">BG20</strain>
    </source>
</reference>
<dbReference type="PANTHER" id="PTHR33876">
    <property type="entry name" value="UNNAMED PRODUCT"/>
    <property type="match status" value="1"/>
</dbReference>
<dbReference type="EMBL" id="AHJG01000092">
    <property type="protein sequence ID" value="EPA06211.1"/>
    <property type="molecule type" value="Genomic_DNA"/>
</dbReference>
<evidence type="ECO:0000313" key="2">
    <source>
        <dbReference type="EMBL" id="EPA06211.1"/>
    </source>
</evidence>
<feature type="transmembrane region" description="Helical" evidence="1">
    <location>
        <begin position="176"/>
        <end position="198"/>
    </location>
</feature>
<proteinExistence type="predicted"/>
<keyword evidence="1" id="KW-1133">Transmembrane helix</keyword>
<dbReference type="AlphaFoldDB" id="S2E9Y1"/>
<feature type="transmembrane region" description="Helical" evidence="1">
    <location>
        <begin position="116"/>
        <end position="137"/>
    </location>
</feature>
<evidence type="ECO:0000313" key="3">
    <source>
        <dbReference type="Proteomes" id="UP000014065"/>
    </source>
</evidence>
<evidence type="ECO:0000256" key="1">
    <source>
        <dbReference type="SAM" id="Phobius"/>
    </source>
</evidence>
<dbReference type="Proteomes" id="UP000014065">
    <property type="component" value="Unassembled WGS sequence"/>
</dbReference>
<keyword evidence="1" id="KW-0472">Membrane</keyword>
<feature type="transmembrane region" description="Helical" evidence="1">
    <location>
        <begin position="85"/>
        <end position="110"/>
    </location>
</feature>
<feature type="transmembrane region" description="Helical" evidence="1">
    <location>
        <begin position="204"/>
        <end position="230"/>
    </location>
</feature>